<dbReference type="Proteomes" id="UP000543554">
    <property type="component" value="Unassembled WGS sequence"/>
</dbReference>
<comment type="caution">
    <text evidence="1">The sequence shown here is derived from an EMBL/GenBank/DDBJ whole genome shotgun (WGS) entry which is preliminary data.</text>
</comment>
<sequence>MTQAAKATESVVAVITITIGLRTGTRLLAANSERSAASYAEAVVYAIPREALPVPLAVSCLDTGVRNRLTEYLLDLQTECLRMPLPNQNASGALG</sequence>
<protein>
    <submittedName>
        <fullName evidence="1">Uncharacterized protein</fullName>
    </submittedName>
</protein>
<gene>
    <name evidence="1" type="ORF">HNR51_005162</name>
</gene>
<dbReference type="AlphaFoldDB" id="A0AA40S7K4"/>
<keyword evidence="2" id="KW-1185">Reference proteome</keyword>
<dbReference type="RefSeq" id="WP_210280252.1">
    <property type="nucleotide sequence ID" value="NZ_BPRF01000022.1"/>
</dbReference>
<organism evidence="1 2">
    <name type="scientific">Methylorubrum thiocyanatum</name>
    <dbReference type="NCBI Taxonomy" id="47958"/>
    <lineage>
        <taxon>Bacteria</taxon>
        <taxon>Pseudomonadati</taxon>
        <taxon>Pseudomonadota</taxon>
        <taxon>Alphaproteobacteria</taxon>
        <taxon>Hyphomicrobiales</taxon>
        <taxon>Methylobacteriaceae</taxon>
        <taxon>Methylorubrum</taxon>
    </lineage>
</organism>
<evidence type="ECO:0000313" key="1">
    <source>
        <dbReference type="EMBL" id="MBA8916043.1"/>
    </source>
</evidence>
<evidence type="ECO:0000313" key="2">
    <source>
        <dbReference type="Proteomes" id="UP000543554"/>
    </source>
</evidence>
<name>A0AA40S7K4_9HYPH</name>
<proteinExistence type="predicted"/>
<dbReference type="EMBL" id="JACJIB010000013">
    <property type="protein sequence ID" value="MBA8916043.1"/>
    <property type="molecule type" value="Genomic_DNA"/>
</dbReference>
<reference evidence="1 2" key="1">
    <citation type="submission" date="2020-08" db="EMBL/GenBank/DDBJ databases">
        <title>Genomic Encyclopedia of Type Strains, Phase IV (KMG-IV): sequencing the most valuable type-strain genomes for metagenomic binning, comparative biology and taxonomic classification.</title>
        <authorList>
            <person name="Goeker M."/>
        </authorList>
    </citation>
    <scope>NUCLEOTIDE SEQUENCE [LARGE SCALE GENOMIC DNA]</scope>
    <source>
        <strain evidence="1 2">DSM 11490</strain>
    </source>
</reference>
<accession>A0AA40S7K4</accession>